<comment type="caution">
    <text evidence="1">The sequence shown here is derived from an EMBL/GenBank/DDBJ whole genome shotgun (WGS) entry which is preliminary data.</text>
</comment>
<gene>
    <name evidence="1" type="ORF">NUW58_g10537</name>
</gene>
<sequence>MGMVHQIRVIARVPPGPEGTYRAIDALSIPSDEPGPEKLTSTVPFPVRFLHVPRQRQPANASTETLSDVEWSREEEEGNSVPQFPVVRICLLLAALAHDKHWFMFRLRFELLEARFANLVAISRAVSES</sequence>
<dbReference type="Proteomes" id="UP001143856">
    <property type="component" value="Unassembled WGS sequence"/>
</dbReference>
<keyword evidence="2" id="KW-1185">Reference proteome</keyword>
<accession>A0ACC1MJ95</accession>
<organism evidence="1 2">
    <name type="scientific">Xylaria curta</name>
    <dbReference type="NCBI Taxonomy" id="42375"/>
    <lineage>
        <taxon>Eukaryota</taxon>
        <taxon>Fungi</taxon>
        <taxon>Dikarya</taxon>
        <taxon>Ascomycota</taxon>
        <taxon>Pezizomycotina</taxon>
        <taxon>Sordariomycetes</taxon>
        <taxon>Xylariomycetidae</taxon>
        <taxon>Xylariales</taxon>
        <taxon>Xylariaceae</taxon>
        <taxon>Xylaria</taxon>
    </lineage>
</organism>
<dbReference type="EMBL" id="JAPDGR010004853">
    <property type="protein sequence ID" value="KAJ2967005.1"/>
    <property type="molecule type" value="Genomic_DNA"/>
</dbReference>
<protein>
    <submittedName>
        <fullName evidence="1">Uncharacterized protein</fullName>
    </submittedName>
</protein>
<evidence type="ECO:0000313" key="1">
    <source>
        <dbReference type="EMBL" id="KAJ2967005.1"/>
    </source>
</evidence>
<name>A0ACC1MJ95_9PEZI</name>
<evidence type="ECO:0000313" key="2">
    <source>
        <dbReference type="Proteomes" id="UP001143856"/>
    </source>
</evidence>
<proteinExistence type="predicted"/>
<reference evidence="1" key="1">
    <citation type="submission" date="2022-10" db="EMBL/GenBank/DDBJ databases">
        <title>Genome Sequence of Xylaria curta.</title>
        <authorList>
            <person name="Buettner E."/>
        </authorList>
    </citation>
    <scope>NUCLEOTIDE SEQUENCE</scope>
    <source>
        <strain evidence="1">Babe10</strain>
    </source>
</reference>